<reference evidence="3" key="1">
    <citation type="submission" date="2017-02" db="UniProtKB">
        <authorList>
            <consortium name="WormBaseParasite"/>
        </authorList>
    </citation>
    <scope>IDENTIFICATION</scope>
</reference>
<accession>A0A0N5AX56</accession>
<evidence type="ECO:0000313" key="2">
    <source>
        <dbReference type="Proteomes" id="UP000046393"/>
    </source>
</evidence>
<feature type="compositionally biased region" description="Basic and acidic residues" evidence="1">
    <location>
        <begin position="50"/>
        <end position="60"/>
    </location>
</feature>
<feature type="region of interest" description="Disordered" evidence="1">
    <location>
        <begin position="45"/>
        <end position="108"/>
    </location>
</feature>
<name>A0A0N5AX56_9BILA</name>
<sequence>MYRSPEESCSLLAATGGQEAEQQSSQPDIIQHSASAANAVAAVDDADDTNNDHEHKKVSSREGSGSVEWSDDEDDYFEASGSGNSANNDDEEEDDDDDSNNVNQNVNRNSNDYVIHNYNVEIAAPVLPSSNSGHRRIDNDPITDRFHDSYSPLAKDVSKTASRAFTTLDHFIHSTVLETLTVQCSNINNTNYFSASQKAYFEISPKKRVY</sequence>
<dbReference type="AlphaFoldDB" id="A0A0N5AX56"/>
<dbReference type="WBParaSite" id="SMUV_0000952601-mRNA-1">
    <property type="protein sequence ID" value="SMUV_0000952601-mRNA-1"/>
    <property type="gene ID" value="SMUV_0000952601"/>
</dbReference>
<organism evidence="2 3">
    <name type="scientific">Syphacia muris</name>
    <dbReference type="NCBI Taxonomy" id="451379"/>
    <lineage>
        <taxon>Eukaryota</taxon>
        <taxon>Metazoa</taxon>
        <taxon>Ecdysozoa</taxon>
        <taxon>Nematoda</taxon>
        <taxon>Chromadorea</taxon>
        <taxon>Rhabditida</taxon>
        <taxon>Spirurina</taxon>
        <taxon>Oxyuridomorpha</taxon>
        <taxon>Oxyuroidea</taxon>
        <taxon>Oxyuridae</taxon>
        <taxon>Syphacia</taxon>
    </lineage>
</organism>
<feature type="region of interest" description="Disordered" evidence="1">
    <location>
        <begin position="1"/>
        <end position="28"/>
    </location>
</feature>
<dbReference type="Proteomes" id="UP000046393">
    <property type="component" value="Unplaced"/>
</dbReference>
<feature type="compositionally biased region" description="Acidic residues" evidence="1">
    <location>
        <begin position="88"/>
        <end position="99"/>
    </location>
</feature>
<keyword evidence="2" id="KW-1185">Reference proteome</keyword>
<evidence type="ECO:0000313" key="3">
    <source>
        <dbReference type="WBParaSite" id="SMUV_0000952601-mRNA-1"/>
    </source>
</evidence>
<evidence type="ECO:0000256" key="1">
    <source>
        <dbReference type="SAM" id="MobiDB-lite"/>
    </source>
</evidence>
<protein>
    <submittedName>
        <fullName evidence="3">UMA domain-containing protein</fullName>
    </submittedName>
</protein>
<proteinExistence type="predicted"/>